<keyword evidence="2" id="KW-0472">Membrane</keyword>
<feature type="compositionally biased region" description="Low complexity" evidence="1">
    <location>
        <begin position="44"/>
        <end position="61"/>
    </location>
</feature>
<keyword evidence="2" id="KW-0812">Transmembrane</keyword>
<dbReference type="Proteomes" id="UP000016923">
    <property type="component" value="Unassembled WGS sequence"/>
</dbReference>
<keyword evidence="3" id="KW-0328">Glycosyltransferase</keyword>
<keyword evidence="3" id="KW-0808">Transferase</keyword>
<feature type="transmembrane region" description="Helical" evidence="2">
    <location>
        <begin position="7"/>
        <end position="25"/>
    </location>
</feature>
<proteinExistence type="predicted"/>
<accession>S3D156</accession>
<keyword evidence="2" id="KW-1133">Transmembrane helix</keyword>
<organism evidence="3 4">
    <name type="scientific">Ophiostoma piceae (strain UAMH 11346)</name>
    <name type="common">Sap stain fungus</name>
    <dbReference type="NCBI Taxonomy" id="1262450"/>
    <lineage>
        <taxon>Eukaryota</taxon>
        <taxon>Fungi</taxon>
        <taxon>Dikarya</taxon>
        <taxon>Ascomycota</taxon>
        <taxon>Pezizomycotina</taxon>
        <taxon>Sordariomycetes</taxon>
        <taxon>Sordariomycetidae</taxon>
        <taxon>Ophiostomatales</taxon>
        <taxon>Ophiostomataceae</taxon>
        <taxon>Ophiostoma</taxon>
    </lineage>
</organism>
<evidence type="ECO:0000256" key="2">
    <source>
        <dbReference type="SAM" id="Phobius"/>
    </source>
</evidence>
<name>S3D156_OPHP1</name>
<protein>
    <submittedName>
        <fullName evidence="3">Alpha-mannosyltransferase</fullName>
    </submittedName>
</protein>
<sequence>MVGNARYVRYIVIAFFVIAIVYFVSNTSDNVALRTPEMLGLKPSSASTGSEASSEGQKAAIPSPAAAPAALAALRPLLTNLFPWP</sequence>
<dbReference type="HOGENOM" id="CLU_2513223_0_0_1"/>
<evidence type="ECO:0000313" key="3">
    <source>
        <dbReference type="EMBL" id="EPE07005.1"/>
    </source>
</evidence>
<evidence type="ECO:0000313" key="4">
    <source>
        <dbReference type="Proteomes" id="UP000016923"/>
    </source>
</evidence>
<gene>
    <name evidence="3" type="ORF">F503_03432</name>
</gene>
<keyword evidence="4" id="KW-1185">Reference proteome</keyword>
<reference evidence="3 4" key="1">
    <citation type="journal article" date="2013" name="BMC Genomics">
        <title>The genome and transcriptome of the pine saprophyte Ophiostoma piceae, and a comparison with the bark beetle-associated pine pathogen Grosmannia clavigera.</title>
        <authorList>
            <person name="Haridas S."/>
            <person name="Wang Y."/>
            <person name="Lim L."/>
            <person name="Massoumi Alamouti S."/>
            <person name="Jackman S."/>
            <person name="Docking R."/>
            <person name="Robertson G."/>
            <person name="Birol I."/>
            <person name="Bohlmann J."/>
            <person name="Breuil C."/>
        </authorList>
    </citation>
    <scope>NUCLEOTIDE SEQUENCE [LARGE SCALE GENOMIC DNA]</scope>
    <source>
        <strain evidence="3 4">UAMH 11346</strain>
    </source>
</reference>
<dbReference type="EMBL" id="KE148152">
    <property type="protein sequence ID" value="EPE07005.1"/>
    <property type="molecule type" value="Genomic_DNA"/>
</dbReference>
<dbReference type="STRING" id="1262450.S3D156"/>
<dbReference type="GO" id="GO:0016757">
    <property type="term" value="F:glycosyltransferase activity"/>
    <property type="evidence" value="ECO:0007669"/>
    <property type="project" value="UniProtKB-KW"/>
</dbReference>
<evidence type="ECO:0000256" key="1">
    <source>
        <dbReference type="SAM" id="MobiDB-lite"/>
    </source>
</evidence>
<feature type="region of interest" description="Disordered" evidence="1">
    <location>
        <begin position="42"/>
        <end position="61"/>
    </location>
</feature>
<dbReference type="VEuPathDB" id="FungiDB:F503_03432"/>
<dbReference type="AlphaFoldDB" id="S3D156"/>